<dbReference type="GO" id="GO:0016020">
    <property type="term" value="C:membrane"/>
    <property type="evidence" value="ECO:0007669"/>
    <property type="project" value="UniProtKB-SubCell"/>
</dbReference>
<dbReference type="GO" id="GO:0020037">
    <property type="term" value="F:heme binding"/>
    <property type="evidence" value="ECO:0007669"/>
    <property type="project" value="InterPro"/>
</dbReference>
<evidence type="ECO:0000256" key="5">
    <source>
        <dbReference type="ARBA" id="ARBA00022692"/>
    </source>
</evidence>
<dbReference type="Gene3D" id="1.10.630.10">
    <property type="entry name" value="Cytochrome P450"/>
    <property type="match status" value="1"/>
</dbReference>
<organism evidence="15 16">
    <name type="scientific">Phtheirospermum japonicum</name>
    <dbReference type="NCBI Taxonomy" id="374723"/>
    <lineage>
        <taxon>Eukaryota</taxon>
        <taxon>Viridiplantae</taxon>
        <taxon>Streptophyta</taxon>
        <taxon>Embryophyta</taxon>
        <taxon>Tracheophyta</taxon>
        <taxon>Spermatophyta</taxon>
        <taxon>Magnoliopsida</taxon>
        <taxon>eudicotyledons</taxon>
        <taxon>Gunneridae</taxon>
        <taxon>Pentapetalae</taxon>
        <taxon>asterids</taxon>
        <taxon>lamiids</taxon>
        <taxon>Lamiales</taxon>
        <taxon>Orobanchaceae</taxon>
        <taxon>Orobanchaceae incertae sedis</taxon>
        <taxon>Phtheirospermum</taxon>
    </lineage>
</organism>
<evidence type="ECO:0000256" key="11">
    <source>
        <dbReference type="ARBA" id="ARBA00023136"/>
    </source>
</evidence>
<accession>A0A830B656</accession>
<dbReference type="Proteomes" id="UP000653305">
    <property type="component" value="Unassembled WGS sequence"/>
</dbReference>
<dbReference type="SUPFAM" id="SSF48264">
    <property type="entry name" value="Cytochrome P450"/>
    <property type="match status" value="1"/>
</dbReference>
<evidence type="ECO:0000313" key="16">
    <source>
        <dbReference type="Proteomes" id="UP000653305"/>
    </source>
</evidence>
<dbReference type="PRINTS" id="PR00463">
    <property type="entry name" value="EP450I"/>
</dbReference>
<comment type="cofactor">
    <cofactor evidence="1 12">
        <name>heme</name>
        <dbReference type="ChEBI" id="CHEBI:30413"/>
    </cofactor>
</comment>
<keyword evidence="5" id="KW-0812">Transmembrane</keyword>
<evidence type="ECO:0000256" key="14">
    <source>
        <dbReference type="SAM" id="SignalP"/>
    </source>
</evidence>
<keyword evidence="11" id="KW-0472">Membrane</keyword>
<evidence type="ECO:0000256" key="13">
    <source>
        <dbReference type="RuleBase" id="RU000461"/>
    </source>
</evidence>
<keyword evidence="7" id="KW-1133">Transmembrane helix</keyword>
<comment type="caution">
    <text evidence="15">The sequence shown here is derived from an EMBL/GenBank/DDBJ whole genome shotgun (WGS) entry which is preliminary data.</text>
</comment>
<evidence type="ECO:0000256" key="1">
    <source>
        <dbReference type="ARBA" id="ARBA00001971"/>
    </source>
</evidence>
<keyword evidence="8 13" id="KW-0560">Oxidoreductase</keyword>
<evidence type="ECO:0000256" key="2">
    <source>
        <dbReference type="ARBA" id="ARBA00004167"/>
    </source>
</evidence>
<keyword evidence="14" id="KW-0732">Signal</keyword>
<feature type="signal peptide" evidence="14">
    <location>
        <begin position="1"/>
        <end position="22"/>
    </location>
</feature>
<evidence type="ECO:0000256" key="3">
    <source>
        <dbReference type="ARBA" id="ARBA00010617"/>
    </source>
</evidence>
<feature type="chain" id="PRO_5032477801" evidence="14">
    <location>
        <begin position="23"/>
        <end position="692"/>
    </location>
</feature>
<dbReference type="PANTHER" id="PTHR47955">
    <property type="entry name" value="CYTOCHROME P450 FAMILY 71 PROTEIN"/>
    <property type="match status" value="1"/>
</dbReference>
<evidence type="ECO:0000256" key="6">
    <source>
        <dbReference type="ARBA" id="ARBA00022723"/>
    </source>
</evidence>
<dbReference type="AlphaFoldDB" id="A0A830B656"/>
<keyword evidence="9 12" id="KW-0408">Iron</keyword>
<proteinExistence type="inferred from homology"/>
<sequence length="692" mass="77819">MILVILLALPIILFFLFNKNRSKPAKTNLNVPPGPPGLPVIGNMHHLGTAKTPHVYLWQLSKKYGPIIHMKLGSKPLLIISSAKLAKEVMKTQDLAFCGRPKSLGQQRLSYNCSDIAFSSYNDYWREVRKITTLHLFSTKKIQSFRLVREDEVLRMVKTISGFASSRQTINLSEMSIAIGSALICRIAFGKRYDDHGSEMRRFDELLQQAQAVMVAFYVSDYFPRFGWVDKLSGSTGRLEKAFGNLDSFYQELIDEHLNPNRPQTMEGDILDTLIQLKQNKSCGVDLSWDNIKALLMNIFIAATDTSSASIIWTMTALIKAPQVMQKVQAEIRNSIGKKGIVDEDDLPKLSYLKAVINEAFRLYPPAPLLVPRETIGKGTLEGYKIQPKTLVYVNAWAVARDPECWENPEEFMPERFLNNNIDIKGQDFGVVPFGSGRRICPGMYMGLVNVELTVANMLYSFDWKLPPGIEANDVDTDALPEFQSFRQVCAAQGNEIDVDNPPNLPFNSQLFNPVGNPTLKKSRRLRNIPLGTIPMAIPKSQAGERLHVPIEHVNQAKDVMVMTDSYDENYASPEIVAAPLITSTTRLPKSTTRHQKEIVRLADKKNPPVSVKTSPASTKSSYSDPPYEVIDFFTGEVARSSHPMVAYPPLTPFNMIQPEREYDYSSYFEDVFSLSEIFSSLKSKKKQAKAT</sequence>
<dbReference type="InterPro" id="IPR017972">
    <property type="entry name" value="Cyt_P450_CS"/>
</dbReference>
<feature type="binding site" description="axial binding residue" evidence="12">
    <location>
        <position position="441"/>
    </location>
    <ligand>
        <name>heme</name>
        <dbReference type="ChEBI" id="CHEBI:30413"/>
    </ligand>
    <ligandPart>
        <name>Fe</name>
        <dbReference type="ChEBI" id="CHEBI:18248"/>
    </ligandPart>
</feature>
<evidence type="ECO:0000313" key="15">
    <source>
        <dbReference type="EMBL" id="GFP83120.1"/>
    </source>
</evidence>
<dbReference type="OrthoDB" id="899471at2759"/>
<evidence type="ECO:0000256" key="10">
    <source>
        <dbReference type="ARBA" id="ARBA00023033"/>
    </source>
</evidence>
<dbReference type="GO" id="GO:0016705">
    <property type="term" value="F:oxidoreductase activity, acting on paired donors, with incorporation or reduction of molecular oxygen"/>
    <property type="evidence" value="ECO:0007669"/>
    <property type="project" value="InterPro"/>
</dbReference>
<dbReference type="EMBL" id="BMAC01000058">
    <property type="protein sequence ID" value="GFP83120.1"/>
    <property type="molecule type" value="Genomic_DNA"/>
</dbReference>
<dbReference type="PROSITE" id="PS00086">
    <property type="entry name" value="CYTOCHROME_P450"/>
    <property type="match status" value="1"/>
</dbReference>
<name>A0A830B656_9LAMI</name>
<comment type="subcellular location">
    <subcellularLocation>
        <location evidence="2">Membrane</location>
        <topology evidence="2">Single-pass membrane protein</topology>
    </subcellularLocation>
</comment>
<dbReference type="PRINTS" id="PR00385">
    <property type="entry name" value="P450"/>
</dbReference>
<evidence type="ECO:0000256" key="8">
    <source>
        <dbReference type="ARBA" id="ARBA00023002"/>
    </source>
</evidence>
<evidence type="ECO:0000256" key="4">
    <source>
        <dbReference type="ARBA" id="ARBA00022617"/>
    </source>
</evidence>
<dbReference type="FunFam" id="1.10.630.10:FF:000011">
    <property type="entry name" value="Cytochrome P450 83B1"/>
    <property type="match status" value="1"/>
</dbReference>
<dbReference type="InterPro" id="IPR001128">
    <property type="entry name" value="Cyt_P450"/>
</dbReference>
<reference evidence="15" key="1">
    <citation type="submission" date="2020-07" db="EMBL/GenBank/DDBJ databases">
        <title>Ethylene signaling mediates host invasion by parasitic plants.</title>
        <authorList>
            <person name="Yoshida S."/>
        </authorList>
    </citation>
    <scope>NUCLEOTIDE SEQUENCE</scope>
    <source>
        <strain evidence="15">Okayama</strain>
    </source>
</reference>
<keyword evidence="10 13" id="KW-0503">Monooxygenase</keyword>
<protein>
    <submittedName>
        <fullName evidence="15">Cytochrome p450 83b1</fullName>
    </submittedName>
</protein>
<dbReference type="CDD" id="cd11072">
    <property type="entry name" value="CYP71-like"/>
    <property type="match status" value="1"/>
</dbReference>
<evidence type="ECO:0000256" key="12">
    <source>
        <dbReference type="PIRSR" id="PIRSR602401-1"/>
    </source>
</evidence>
<keyword evidence="16" id="KW-1185">Reference proteome</keyword>
<dbReference type="GO" id="GO:0005506">
    <property type="term" value="F:iron ion binding"/>
    <property type="evidence" value="ECO:0007669"/>
    <property type="project" value="InterPro"/>
</dbReference>
<keyword evidence="4 12" id="KW-0349">Heme</keyword>
<dbReference type="InterPro" id="IPR002401">
    <property type="entry name" value="Cyt_P450_E_grp-I"/>
</dbReference>
<dbReference type="Pfam" id="PF00067">
    <property type="entry name" value="p450"/>
    <property type="match status" value="1"/>
</dbReference>
<evidence type="ECO:0000256" key="9">
    <source>
        <dbReference type="ARBA" id="ARBA00023004"/>
    </source>
</evidence>
<gene>
    <name evidence="15" type="ORF">PHJA_000455400</name>
</gene>
<keyword evidence="6 12" id="KW-0479">Metal-binding</keyword>
<dbReference type="GO" id="GO:0004497">
    <property type="term" value="F:monooxygenase activity"/>
    <property type="evidence" value="ECO:0007669"/>
    <property type="project" value="UniProtKB-KW"/>
</dbReference>
<dbReference type="InterPro" id="IPR036396">
    <property type="entry name" value="Cyt_P450_sf"/>
</dbReference>
<dbReference type="PANTHER" id="PTHR47955:SF22">
    <property type="entry name" value="CYTOCHROME P450 83B1-LIKE"/>
    <property type="match status" value="1"/>
</dbReference>
<comment type="similarity">
    <text evidence="3 13">Belongs to the cytochrome P450 family.</text>
</comment>
<evidence type="ECO:0000256" key="7">
    <source>
        <dbReference type="ARBA" id="ARBA00022989"/>
    </source>
</evidence>